<dbReference type="GO" id="GO:0008270">
    <property type="term" value="F:zinc ion binding"/>
    <property type="evidence" value="ECO:0007669"/>
    <property type="project" value="UniProtKB-KW"/>
</dbReference>
<evidence type="ECO:0000256" key="2">
    <source>
        <dbReference type="ARBA" id="ARBA00022771"/>
    </source>
</evidence>
<evidence type="ECO:0000256" key="1">
    <source>
        <dbReference type="ARBA" id="ARBA00022723"/>
    </source>
</evidence>
<dbReference type="InterPro" id="IPR011011">
    <property type="entry name" value="Znf_FYVE_PHD"/>
</dbReference>
<dbReference type="Proteomes" id="UP000041254">
    <property type="component" value="Unassembled WGS sequence"/>
</dbReference>
<keyword evidence="3" id="KW-0862">Zinc</keyword>
<sequence>MAVAAAASSAAVSVKEEQPETVRCTNTQCPNTALTRDEVRTGWPDERGVPVPLCDKCADLYQRDQYCPHCMQVYESFDEGALNNPWVGCDFCSRWVHRECERNALDKRRAISNPSMHHNAFLLVYKCPACRQKQHHYQLSRRVTPAMHLLPTQGPADQQLPSPSPLPALLKRLRVPACLRRELLRDHDLQQSRQTPPFPALVTAAEILQKFEMHALMGESKGGGATAATNTNSAASKAAEETKNYWKQPVEPSPLDAQNSVSAAPNLTTGASSAPFPVAQSLAQAADRTAPTATATGEGTEQAAVTVAEDFVSALTWYFNTYFFTHLCTASEVPFVTAKMAEVQTRVADKLANSASKSRAFSKEVLPIDVAGGVHLLRLCVCVPRFLAQSPKPQPPSPSPLTPRKRKLDGDESSLEPVDEDLMALIDKVSMFLSWFDKRRSELLDRHYQSLEEVDKMTGVAGGSGRGGGVKEEGIKQEGHTD</sequence>
<dbReference type="Gene3D" id="3.30.40.10">
    <property type="entry name" value="Zinc/RING finger domain, C3HC4 (zinc finger)"/>
    <property type="match status" value="1"/>
</dbReference>
<accession>A0A0G4EER0</accession>
<dbReference type="SUPFAM" id="SSF57903">
    <property type="entry name" value="FYVE/PHD zinc finger"/>
    <property type="match status" value="1"/>
</dbReference>
<feature type="region of interest" description="Disordered" evidence="4">
    <location>
        <begin position="457"/>
        <end position="482"/>
    </location>
</feature>
<dbReference type="InterPro" id="IPR013083">
    <property type="entry name" value="Znf_RING/FYVE/PHD"/>
</dbReference>
<dbReference type="Gene3D" id="1.10.274.30">
    <property type="entry name" value="MRG domain"/>
    <property type="match status" value="1"/>
</dbReference>
<feature type="compositionally biased region" description="Pro residues" evidence="4">
    <location>
        <begin position="392"/>
        <end position="401"/>
    </location>
</feature>
<dbReference type="STRING" id="1169540.A0A0G4EER0"/>
<feature type="compositionally biased region" description="Polar residues" evidence="4">
    <location>
        <begin position="256"/>
        <end position="268"/>
    </location>
</feature>
<dbReference type="PROSITE" id="PS01359">
    <property type="entry name" value="ZF_PHD_1"/>
    <property type="match status" value="1"/>
</dbReference>
<dbReference type="InterPro" id="IPR001965">
    <property type="entry name" value="Znf_PHD"/>
</dbReference>
<dbReference type="Pfam" id="PF05712">
    <property type="entry name" value="MRG"/>
    <property type="match status" value="1"/>
</dbReference>
<evidence type="ECO:0000256" key="4">
    <source>
        <dbReference type="SAM" id="MobiDB-lite"/>
    </source>
</evidence>
<dbReference type="PROSITE" id="PS51640">
    <property type="entry name" value="MRG"/>
    <property type="match status" value="1"/>
</dbReference>
<dbReference type="VEuPathDB" id="CryptoDB:Vbra_7151"/>
<dbReference type="InterPro" id="IPR019786">
    <property type="entry name" value="Zinc_finger_PHD-type_CS"/>
</dbReference>
<dbReference type="SMART" id="SM00249">
    <property type="entry name" value="PHD"/>
    <property type="match status" value="1"/>
</dbReference>
<dbReference type="InterPro" id="IPR038217">
    <property type="entry name" value="MRG_C_sf"/>
</dbReference>
<reference evidence="6 7" key="1">
    <citation type="submission" date="2014-11" db="EMBL/GenBank/DDBJ databases">
        <authorList>
            <person name="Zhu J."/>
            <person name="Qi W."/>
            <person name="Song R."/>
        </authorList>
    </citation>
    <scope>NUCLEOTIDE SEQUENCE [LARGE SCALE GENOMIC DNA]</scope>
</reference>
<dbReference type="InParanoid" id="A0A0G4EER0"/>
<keyword evidence="1" id="KW-0479">Metal-binding</keyword>
<evidence type="ECO:0000259" key="5">
    <source>
        <dbReference type="SMART" id="SM00249"/>
    </source>
</evidence>
<feature type="region of interest" description="Disordered" evidence="4">
    <location>
        <begin position="221"/>
        <end position="268"/>
    </location>
</feature>
<feature type="region of interest" description="Disordered" evidence="4">
    <location>
        <begin position="390"/>
        <end position="414"/>
    </location>
</feature>
<protein>
    <recommendedName>
        <fullName evidence="5">Zinc finger PHD-type domain-containing protein</fullName>
    </recommendedName>
</protein>
<dbReference type="OrthoDB" id="308383at2759"/>
<keyword evidence="7" id="KW-1185">Reference proteome</keyword>
<dbReference type="EMBL" id="CDMY01000209">
    <property type="protein sequence ID" value="CEL94171.1"/>
    <property type="molecule type" value="Genomic_DNA"/>
</dbReference>
<name>A0A0G4EER0_VITBC</name>
<evidence type="ECO:0000313" key="7">
    <source>
        <dbReference type="Proteomes" id="UP000041254"/>
    </source>
</evidence>
<evidence type="ECO:0000313" key="6">
    <source>
        <dbReference type="EMBL" id="CEL94171.1"/>
    </source>
</evidence>
<dbReference type="InterPro" id="IPR026541">
    <property type="entry name" value="MRG_dom"/>
</dbReference>
<dbReference type="AlphaFoldDB" id="A0A0G4EER0"/>
<gene>
    <name evidence="6" type="ORF">Vbra_7151</name>
</gene>
<feature type="compositionally biased region" description="Low complexity" evidence="4">
    <location>
        <begin position="226"/>
        <end position="237"/>
    </location>
</feature>
<keyword evidence="2" id="KW-0863">Zinc-finger</keyword>
<evidence type="ECO:0000256" key="3">
    <source>
        <dbReference type="ARBA" id="ARBA00022833"/>
    </source>
</evidence>
<feature type="compositionally biased region" description="Basic and acidic residues" evidence="4">
    <location>
        <begin position="469"/>
        <end position="482"/>
    </location>
</feature>
<proteinExistence type="predicted"/>
<feature type="domain" description="Zinc finger PHD-type" evidence="5">
    <location>
        <begin position="66"/>
        <end position="131"/>
    </location>
</feature>
<organism evidence="6 7">
    <name type="scientific">Vitrella brassicaformis (strain CCMP3155)</name>
    <dbReference type="NCBI Taxonomy" id="1169540"/>
    <lineage>
        <taxon>Eukaryota</taxon>
        <taxon>Sar</taxon>
        <taxon>Alveolata</taxon>
        <taxon>Colpodellida</taxon>
        <taxon>Vitrellaceae</taxon>
        <taxon>Vitrella</taxon>
    </lineage>
</organism>